<dbReference type="InterPro" id="IPR002816">
    <property type="entry name" value="TraB/PrgY/GumN_fam"/>
</dbReference>
<dbReference type="InterPro" id="IPR047111">
    <property type="entry name" value="YbaP-like"/>
</dbReference>
<dbReference type="PANTHER" id="PTHR40590:SF1">
    <property type="entry name" value="CYTOPLASMIC PROTEIN"/>
    <property type="match status" value="1"/>
</dbReference>
<sequence>MGTFFKNLKNWLYTGTAPVYPYPAIDVRLSNQLKLHIVGSIHMGTETMFPLSTILLDKLNHADGLIVEADITDTQTSFPAPTTPISPIRQRLTDGEYSLFSQYCQEIRQSSDQFDHLPSWQVALVMQATQAQGLGLRGHYGIDYQLIRNVQSQQKPIIELEGTAAQIELLLQLPDQGLPLLQDTLVHWRTNARSLQTMISWWLDYQPEHCATLPNTFSEDVYNVLMTRRNQEWADKLKTLPNGNYVVAVGALHLFGEHSLIDYLRNDS</sequence>
<dbReference type="OrthoDB" id="357294at2"/>
<organism evidence="1 2">
    <name type="scientific">Providencia rustigianii</name>
    <dbReference type="NCBI Taxonomy" id="158850"/>
    <lineage>
        <taxon>Bacteria</taxon>
        <taxon>Pseudomonadati</taxon>
        <taxon>Pseudomonadota</taxon>
        <taxon>Gammaproteobacteria</taxon>
        <taxon>Enterobacterales</taxon>
        <taxon>Morganellaceae</taxon>
        <taxon>Providencia</taxon>
    </lineage>
</organism>
<dbReference type="AlphaFoldDB" id="A0A379G6D0"/>
<dbReference type="Proteomes" id="UP000255129">
    <property type="component" value="Unassembled WGS sequence"/>
</dbReference>
<evidence type="ECO:0000313" key="2">
    <source>
        <dbReference type="Proteomes" id="UP000255129"/>
    </source>
</evidence>
<dbReference type="RefSeq" id="WP_115164621.1">
    <property type="nucleotide sequence ID" value="NZ_JAOXBK010000073.1"/>
</dbReference>
<dbReference type="Pfam" id="PF01963">
    <property type="entry name" value="TraB_PrgY_gumN"/>
    <property type="match status" value="1"/>
</dbReference>
<dbReference type="PANTHER" id="PTHR40590">
    <property type="entry name" value="CYTOPLASMIC PROTEIN-RELATED"/>
    <property type="match status" value="1"/>
</dbReference>
<proteinExistence type="predicted"/>
<evidence type="ECO:0000313" key="1">
    <source>
        <dbReference type="EMBL" id="SUC36466.1"/>
    </source>
</evidence>
<reference evidence="1 2" key="1">
    <citation type="submission" date="2018-06" db="EMBL/GenBank/DDBJ databases">
        <authorList>
            <consortium name="Pathogen Informatics"/>
            <person name="Doyle S."/>
        </authorList>
    </citation>
    <scope>NUCLEOTIDE SEQUENCE [LARGE SCALE GENOMIC DNA]</scope>
    <source>
        <strain evidence="1 2">NCTC12026</strain>
    </source>
</reference>
<accession>A0A379G6D0</accession>
<protein>
    <submittedName>
        <fullName evidence="1">TraB family</fullName>
    </submittedName>
</protein>
<gene>
    <name evidence="1" type="ORF">NCTC12026_02892</name>
</gene>
<name>A0A379G6D0_9GAMM</name>
<dbReference type="CDD" id="cd14789">
    <property type="entry name" value="Tiki"/>
    <property type="match status" value="1"/>
</dbReference>
<dbReference type="EMBL" id="UGUA01000002">
    <property type="protein sequence ID" value="SUC36466.1"/>
    <property type="molecule type" value="Genomic_DNA"/>
</dbReference>